<name>A0A6I2RAT4_FLAPL</name>
<evidence type="ECO:0000313" key="2">
    <source>
        <dbReference type="EMBL" id="MSB47865.1"/>
    </source>
</evidence>
<evidence type="ECO:0000313" key="3">
    <source>
        <dbReference type="Proteomes" id="UP000429811"/>
    </source>
</evidence>
<keyword evidence="1" id="KW-0472">Membrane</keyword>
<comment type="caution">
    <text evidence="2">The sequence shown here is derived from an EMBL/GenBank/DDBJ whole genome shotgun (WGS) entry which is preliminary data.</text>
</comment>
<feature type="transmembrane region" description="Helical" evidence="1">
    <location>
        <begin position="12"/>
        <end position="31"/>
    </location>
</feature>
<gene>
    <name evidence="2" type="ORF">GKE90_04010</name>
</gene>
<dbReference type="RefSeq" id="WP_154250254.1">
    <property type="nucleotide sequence ID" value="NZ_CP084007.1"/>
</dbReference>
<proteinExistence type="predicted"/>
<dbReference type="EMBL" id="WKPO01000004">
    <property type="protein sequence ID" value="MSB47865.1"/>
    <property type="molecule type" value="Genomic_DNA"/>
</dbReference>
<dbReference type="Proteomes" id="UP000429811">
    <property type="component" value="Unassembled WGS sequence"/>
</dbReference>
<evidence type="ECO:0000256" key="1">
    <source>
        <dbReference type="SAM" id="Phobius"/>
    </source>
</evidence>
<protein>
    <submittedName>
        <fullName evidence="2">Uncharacterized protein</fullName>
    </submittedName>
</protein>
<sequence>MDDLSTLGPLALGLLAWALGLLACALGLAALMTRRTGLCAPSLGCCAVALSLVPLHVYLEVEAGDLSAIQDTAHAFALSAAALVLGTLALNAAAWLRTRYKE</sequence>
<keyword evidence="1" id="KW-1133">Transmembrane helix</keyword>
<accession>A0A6I2RAT4</accession>
<keyword evidence="1" id="KW-0812">Transmembrane</keyword>
<feature type="transmembrane region" description="Helical" evidence="1">
    <location>
        <begin position="74"/>
        <end position="96"/>
    </location>
</feature>
<organism evidence="2 3">
    <name type="scientific">Flavonifractor plautii</name>
    <name type="common">Fusobacterium plautii</name>
    <dbReference type="NCBI Taxonomy" id="292800"/>
    <lineage>
        <taxon>Bacteria</taxon>
        <taxon>Bacillati</taxon>
        <taxon>Bacillota</taxon>
        <taxon>Clostridia</taxon>
        <taxon>Eubacteriales</taxon>
        <taxon>Oscillospiraceae</taxon>
        <taxon>Flavonifractor</taxon>
    </lineage>
</organism>
<dbReference type="AlphaFoldDB" id="A0A6I2RAT4"/>
<feature type="transmembrane region" description="Helical" evidence="1">
    <location>
        <begin position="38"/>
        <end position="59"/>
    </location>
</feature>
<reference evidence="2 3" key="1">
    <citation type="journal article" date="2019" name="Nat. Med.">
        <title>A library of human gut bacterial isolates paired with longitudinal multiomics data enables mechanistic microbiome research.</title>
        <authorList>
            <person name="Poyet M."/>
            <person name="Groussin M."/>
            <person name="Gibbons S.M."/>
            <person name="Avila-Pacheco J."/>
            <person name="Jiang X."/>
            <person name="Kearney S.M."/>
            <person name="Perrotta A.R."/>
            <person name="Berdy B."/>
            <person name="Zhao S."/>
            <person name="Lieberman T.D."/>
            <person name="Swanson P.K."/>
            <person name="Smith M."/>
            <person name="Roesemann S."/>
            <person name="Alexander J.E."/>
            <person name="Rich S.A."/>
            <person name="Livny J."/>
            <person name="Vlamakis H."/>
            <person name="Clish C."/>
            <person name="Bullock K."/>
            <person name="Deik A."/>
            <person name="Scott J."/>
            <person name="Pierce K.A."/>
            <person name="Xavier R.J."/>
            <person name="Alm E.J."/>
        </authorList>
    </citation>
    <scope>NUCLEOTIDE SEQUENCE [LARGE SCALE GENOMIC DNA]</scope>
    <source>
        <strain evidence="2 3">BIOML-A5</strain>
    </source>
</reference>